<evidence type="ECO:0000313" key="2">
    <source>
        <dbReference type="EMBL" id="BAN04275.1"/>
    </source>
</evidence>
<keyword evidence="3" id="KW-1185">Reference proteome</keyword>
<dbReference type="InterPro" id="IPR025870">
    <property type="entry name" value="Glyoxalase-like_dom"/>
</dbReference>
<dbReference type="Proteomes" id="UP000011863">
    <property type="component" value="Chromosome"/>
</dbReference>
<gene>
    <name evidence="2" type="ORF">YM304_39610</name>
</gene>
<dbReference type="Gene3D" id="3.10.180.10">
    <property type="entry name" value="2,3-Dihydroxybiphenyl 1,2-Dioxygenase, domain 1"/>
    <property type="match status" value="1"/>
</dbReference>
<dbReference type="AlphaFoldDB" id="A0A6C7EH19"/>
<feature type="domain" description="Glyoxalase-like" evidence="1">
    <location>
        <begin position="5"/>
        <end position="164"/>
    </location>
</feature>
<proteinExistence type="predicted"/>
<dbReference type="KEGG" id="aym:YM304_39610"/>
<reference evidence="2 3" key="1">
    <citation type="journal article" date="2013" name="Int. J. Syst. Evol. Microbiol.">
        <title>Ilumatobacter nonamiense sp. nov. and Ilumatobacter coccineum sp. nov., isolated from seashore sand.</title>
        <authorList>
            <person name="Matsumoto A."/>
            <person name="Kasai H."/>
            <person name="Matsuo Y."/>
            <person name="Shizuri Y."/>
            <person name="Ichikawa N."/>
            <person name="Fujita N."/>
            <person name="Omura S."/>
            <person name="Takahashi Y."/>
        </authorList>
    </citation>
    <scope>NUCLEOTIDE SEQUENCE [LARGE SCALE GENOMIC DNA]</scope>
    <source>
        <strain evidence="3">NBRC 103263 / KCTC 29153 / YM16-304</strain>
    </source>
</reference>
<protein>
    <recommendedName>
        <fullName evidence="1">Glyoxalase-like domain-containing protein</fullName>
    </recommendedName>
</protein>
<dbReference type="EMBL" id="AP012057">
    <property type="protein sequence ID" value="BAN04275.1"/>
    <property type="molecule type" value="Genomic_DNA"/>
</dbReference>
<accession>A0A6C7EH19</accession>
<organism evidence="2 3">
    <name type="scientific">Ilumatobacter coccineus (strain NBRC 103263 / KCTC 29153 / YM16-304)</name>
    <dbReference type="NCBI Taxonomy" id="1313172"/>
    <lineage>
        <taxon>Bacteria</taxon>
        <taxon>Bacillati</taxon>
        <taxon>Actinomycetota</taxon>
        <taxon>Acidimicrobiia</taxon>
        <taxon>Acidimicrobiales</taxon>
        <taxon>Ilumatobacteraceae</taxon>
        <taxon>Ilumatobacter</taxon>
    </lineage>
</organism>
<evidence type="ECO:0000313" key="3">
    <source>
        <dbReference type="Proteomes" id="UP000011863"/>
    </source>
</evidence>
<evidence type="ECO:0000259" key="1">
    <source>
        <dbReference type="Pfam" id="PF13468"/>
    </source>
</evidence>
<sequence>MEVSLDHIGHLVDSLDDVAAQLVAAGFQLTPPVQLARGGGEPTGGVQQTFVTASGYVEVQELAELGLDHPLEHLWEFRPVTAVVAWSTDDVSAAVDAARRAGHQTTDPVTWARDTPDGEARFSFASLVPSPASGARPGPLHVIVQHHDKDRVTASSEQPNSMSAIIGYRTASRLVTALDLSVAPADLAEVTAPVDTVIVRADDTDRLLGSMSSIGIEPTDPSGPQLAEAVATLDARALLGVFIEVCT</sequence>
<dbReference type="Pfam" id="PF13468">
    <property type="entry name" value="Glyoxalase_3"/>
    <property type="match status" value="1"/>
</dbReference>
<dbReference type="SUPFAM" id="SSF54593">
    <property type="entry name" value="Glyoxalase/Bleomycin resistance protein/Dihydroxybiphenyl dioxygenase"/>
    <property type="match status" value="1"/>
</dbReference>
<dbReference type="InterPro" id="IPR029068">
    <property type="entry name" value="Glyas_Bleomycin-R_OHBP_Dase"/>
</dbReference>
<dbReference type="RefSeq" id="WP_015443522.1">
    <property type="nucleotide sequence ID" value="NC_020520.1"/>
</dbReference>
<name>A0A6C7EH19_ILUCY</name>